<dbReference type="AlphaFoldDB" id="A0A6I4SWR3"/>
<dbReference type="PANTHER" id="PTHR12526">
    <property type="entry name" value="GLYCOSYLTRANSFERASE"/>
    <property type="match status" value="1"/>
</dbReference>
<dbReference type="CDD" id="cd03801">
    <property type="entry name" value="GT4_PimA-like"/>
    <property type="match status" value="1"/>
</dbReference>
<reference evidence="1 2" key="1">
    <citation type="submission" date="2019-12" db="EMBL/GenBank/DDBJ databases">
        <title>Genomic-based taxomic classification of the family Erythrobacteraceae.</title>
        <authorList>
            <person name="Xu L."/>
        </authorList>
    </citation>
    <scope>NUCLEOTIDE SEQUENCE [LARGE SCALE GENOMIC DNA]</scope>
    <source>
        <strain evidence="1 2">MCCC 1K01500</strain>
    </source>
</reference>
<accession>A0A6I4SWR3</accession>
<dbReference type="GO" id="GO:0016757">
    <property type="term" value="F:glycosyltransferase activity"/>
    <property type="evidence" value="ECO:0007669"/>
    <property type="project" value="TreeGrafter"/>
</dbReference>
<dbReference type="Proteomes" id="UP000433652">
    <property type="component" value="Unassembled WGS sequence"/>
</dbReference>
<sequence>MNGEILFLAHRLPFPPDRGDKIRSHHLLKALADLAPVHVACFAETTADRANEHLLAECAASYCMPTRSKPVPFAGVEAIARGLPVLLTAFHHPDIAAFVQRTQRERPVRTIYVFSGQMGQYVPRDWDGRLVVDMVDVDSAKFEQYAQSGGLMAGVYAREARMLRDFEARLARIADRTLLVSEAEAELMRSRIPAASSAHIEVLGNGIDADAFDPANWQPHEALAPGAGPHFVFTGQMDYVPNMTAVQRMARHILPEIRKVHTQAQFHVVGRKPGSEVTALDGKGGVRVWGEVPAVQPFLAGADVVVVPLDLARGVQNKVLEAMAMARPVLLTPQAANGIAARDGEHFVTAGSDAELAERALALLADKPGAETIGAAARRIVVDTMSWPAMLAGLPEIVAQTRGQLRRNAA</sequence>
<dbReference type="Gene3D" id="3.40.50.2000">
    <property type="entry name" value="Glycogen Phosphorylase B"/>
    <property type="match status" value="2"/>
</dbReference>
<keyword evidence="1" id="KW-0808">Transferase</keyword>
<evidence type="ECO:0000313" key="2">
    <source>
        <dbReference type="Proteomes" id="UP000433652"/>
    </source>
</evidence>
<keyword evidence="2" id="KW-1185">Reference proteome</keyword>
<proteinExistence type="predicted"/>
<dbReference type="EMBL" id="WTYM01000036">
    <property type="protein sequence ID" value="MXO59530.1"/>
    <property type="molecule type" value="Genomic_DNA"/>
</dbReference>
<dbReference type="PANTHER" id="PTHR12526:SF600">
    <property type="entry name" value="GLYCOSYL TRANSFERASE GROUP 1"/>
    <property type="match status" value="1"/>
</dbReference>
<organism evidence="1 2">
    <name type="scientific">Croceibacterium salegens</name>
    <dbReference type="NCBI Taxonomy" id="1737568"/>
    <lineage>
        <taxon>Bacteria</taxon>
        <taxon>Pseudomonadati</taxon>
        <taxon>Pseudomonadota</taxon>
        <taxon>Alphaproteobacteria</taxon>
        <taxon>Sphingomonadales</taxon>
        <taxon>Erythrobacteraceae</taxon>
        <taxon>Croceibacterium</taxon>
    </lineage>
</organism>
<dbReference type="RefSeq" id="WP_328598159.1">
    <property type="nucleotide sequence ID" value="NZ_WTYM01000036.1"/>
</dbReference>
<comment type="caution">
    <text evidence="1">The sequence shown here is derived from an EMBL/GenBank/DDBJ whole genome shotgun (WGS) entry which is preliminary data.</text>
</comment>
<name>A0A6I4SWR3_9SPHN</name>
<dbReference type="InterPro" id="IPR017521">
    <property type="entry name" value="Sugar_tfrase_PEP-CTERM_Stp1"/>
</dbReference>
<evidence type="ECO:0000313" key="1">
    <source>
        <dbReference type="EMBL" id="MXO59530.1"/>
    </source>
</evidence>
<dbReference type="NCBIfam" id="TIGR03087">
    <property type="entry name" value="stp1"/>
    <property type="match status" value="1"/>
</dbReference>
<protein>
    <submittedName>
        <fullName evidence="1">TIGR03087 family PEP-CTERM/XrtA system glycosyltransferase</fullName>
    </submittedName>
</protein>
<gene>
    <name evidence="1" type="ORF">GRI89_08245</name>
</gene>
<dbReference type="Pfam" id="PF13692">
    <property type="entry name" value="Glyco_trans_1_4"/>
    <property type="match status" value="1"/>
</dbReference>
<dbReference type="SUPFAM" id="SSF53756">
    <property type="entry name" value="UDP-Glycosyltransferase/glycogen phosphorylase"/>
    <property type="match status" value="1"/>
</dbReference>